<dbReference type="Proteomes" id="UP000581189">
    <property type="component" value="Unassembled WGS sequence"/>
</dbReference>
<keyword evidence="2" id="KW-1185">Reference proteome</keyword>
<gene>
    <name evidence="1" type="ORF">H3H45_12515</name>
</gene>
<proteinExistence type="predicted"/>
<evidence type="ECO:0000313" key="2">
    <source>
        <dbReference type="Proteomes" id="UP000581189"/>
    </source>
</evidence>
<sequence length="213" mass="24657">MRFSTAHNSPTHTQICELRDYPEWHCGRKRYGLWAIPVGCPAVLARMQAARELLGDWLHPGYLRQAHITLFVCGFEALQRRYDDDFCSDQLQRQREDLQRLPLAPFELQIGRLDSFSSAAFLQVDDPQRRLQPLRDCLTGHAEEIRQSPYLPHLTLGLYRQSISAQAWRERAAALSQPQPLHFTVHELHYCTYQADQLFGPLRYDTCVPLAIA</sequence>
<organism evidence="1 2">
    <name type="scientific">Aquipseudomonas guryensis</name>
    <dbReference type="NCBI Taxonomy" id="2759165"/>
    <lineage>
        <taxon>Bacteria</taxon>
        <taxon>Pseudomonadati</taxon>
        <taxon>Pseudomonadota</taxon>
        <taxon>Gammaproteobacteria</taxon>
        <taxon>Pseudomonadales</taxon>
        <taxon>Pseudomonadaceae</taxon>
        <taxon>Aquipseudomonas</taxon>
    </lineage>
</organism>
<dbReference type="EMBL" id="JACJFN010000003">
    <property type="protein sequence ID" value="MBB1520067.1"/>
    <property type="molecule type" value="Genomic_DNA"/>
</dbReference>
<accession>A0A7W4DCF7</accession>
<protein>
    <submittedName>
        <fullName evidence="1">2'-5' RNA ligase family protein</fullName>
    </submittedName>
</protein>
<dbReference type="Pfam" id="PF13563">
    <property type="entry name" value="2_5_RNA_ligase2"/>
    <property type="match status" value="1"/>
</dbReference>
<dbReference type="GO" id="GO:0016874">
    <property type="term" value="F:ligase activity"/>
    <property type="evidence" value="ECO:0007669"/>
    <property type="project" value="UniProtKB-KW"/>
</dbReference>
<dbReference type="InterPro" id="IPR009097">
    <property type="entry name" value="Cyclic_Pdiesterase"/>
</dbReference>
<reference evidence="1 2" key="1">
    <citation type="submission" date="2020-08" db="EMBL/GenBank/DDBJ databases">
        <authorList>
            <person name="Kim C.M."/>
        </authorList>
    </citation>
    <scope>NUCLEOTIDE SEQUENCE [LARGE SCALE GENOMIC DNA]</scope>
    <source>
        <strain evidence="1 2">SR9</strain>
    </source>
</reference>
<keyword evidence="1" id="KW-0436">Ligase</keyword>
<dbReference type="RefSeq" id="WP_182834077.1">
    <property type="nucleotide sequence ID" value="NZ_JACJFN010000003.1"/>
</dbReference>
<dbReference type="SUPFAM" id="SSF55144">
    <property type="entry name" value="LigT-like"/>
    <property type="match status" value="1"/>
</dbReference>
<comment type="caution">
    <text evidence="1">The sequence shown here is derived from an EMBL/GenBank/DDBJ whole genome shotgun (WGS) entry which is preliminary data.</text>
</comment>
<dbReference type="AlphaFoldDB" id="A0A7W4DCF7"/>
<evidence type="ECO:0000313" key="1">
    <source>
        <dbReference type="EMBL" id="MBB1520067.1"/>
    </source>
</evidence>
<name>A0A7W4DCF7_9GAMM</name>
<dbReference type="Gene3D" id="3.90.1140.10">
    <property type="entry name" value="Cyclic phosphodiesterase"/>
    <property type="match status" value="1"/>
</dbReference>